<dbReference type="Pfam" id="PF19461">
    <property type="entry name" value="DUF5998"/>
    <property type="match status" value="1"/>
</dbReference>
<proteinExistence type="predicted"/>
<dbReference type="InterPro" id="IPR046040">
    <property type="entry name" value="DUF5998"/>
</dbReference>
<protein>
    <recommendedName>
        <fullName evidence="3">Phosphodiesterase</fullName>
    </recommendedName>
</protein>
<comment type="caution">
    <text evidence="1">The sequence shown here is derived from an EMBL/GenBank/DDBJ whole genome shotgun (WGS) entry which is preliminary data.</text>
</comment>
<organism evidence="1 2">
    <name type="scientific">Mumia flava</name>
    <dbReference type="NCBI Taxonomy" id="1348852"/>
    <lineage>
        <taxon>Bacteria</taxon>
        <taxon>Bacillati</taxon>
        <taxon>Actinomycetota</taxon>
        <taxon>Actinomycetes</taxon>
        <taxon>Propionibacteriales</taxon>
        <taxon>Nocardioidaceae</taxon>
        <taxon>Mumia</taxon>
    </lineage>
</organism>
<dbReference type="OrthoDB" id="3725224at2"/>
<gene>
    <name evidence="1" type="ORF">CLV56_0137</name>
</gene>
<dbReference type="RefSeq" id="WP_039357538.1">
    <property type="nucleotide sequence ID" value="NZ_PGEZ01000001.1"/>
</dbReference>
<sequence>MANRHPSTARLESGDTVPDRTAELAADVETTGFYPQVVAAGIADALASEPVTAYVLHHEPTFDRDEVRRHMTVLLLTPSRLLLTHTDEHPADDVLPEPYTSTTTEAVALRSVESVVVTRTVPTSAALDARADVDPAEVVLTIGWGAVHRLDLEPAACSDPSCEADHGYTGTSSADDFSLRVSAAAEGGAAVSRLLGFARALSAVTSRPLR</sequence>
<keyword evidence="2" id="KW-1185">Reference proteome</keyword>
<evidence type="ECO:0008006" key="3">
    <source>
        <dbReference type="Google" id="ProtNLM"/>
    </source>
</evidence>
<accession>A0A0B2B928</accession>
<name>A0A0B2B928_9ACTN</name>
<evidence type="ECO:0000313" key="2">
    <source>
        <dbReference type="Proteomes" id="UP000230842"/>
    </source>
</evidence>
<dbReference type="AlphaFoldDB" id="A0A0B2B928"/>
<evidence type="ECO:0000313" key="1">
    <source>
        <dbReference type="EMBL" id="PJJ55934.1"/>
    </source>
</evidence>
<reference evidence="1 2" key="1">
    <citation type="submission" date="2017-11" db="EMBL/GenBank/DDBJ databases">
        <title>Genomic Encyclopedia of Archaeal and Bacterial Type Strains, Phase II (KMG-II): From Individual Species to Whole Genera.</title>
        <authorList>
            <person name="Goeker M."/>
        </authorList>
    </citation>
    <scope>NUCLEOTIDE SEQUENCE [LARGE SCALE GENOMIC DNA]</scope>
    <source>
        <strain evidence="1 2">DSM 27763</strain>
    </source>
</reference>
<dbReference type="Proteomes" id="UP000230842">
    <property type="component" value="Unassembled WGS sequence"/>
</dbReference>
<dbReference type="EMBL" id="PGEZ01000001">
    <property type="protein sequence ID" value="PJJ55934.1"/>
    <property type="molecule type" value="Genomic_DNA"/>
</dbReference>